<name>A0ABC8SZE6_9AQUA</name>
<sequence>MSKSAIHQPTTVARVTLYFSSTSSQSLSKLGLSISVVFGVGTFEAMDRYHKIEKPKPESPNSFPQSSMAVNGSDCLFADERCDMELDETDPAVWLKLEAAIDEYIQNNSLTFKNVCETLLQNLHDERLSKRGNENFYLRREFNGIVP</sequence>
<evidence type="ECO:0000313" key="2">
    <source>
        <dbReference type="EMBL" id="CAK9165777.1"/>
    </source>
</evidence>
<dbReference type="EMBL" id="CAUOFW020004458">
    <property type="protein sequence ID" value="CAK9165777.1"/>
    <property type="molecule type" value="Genomic_DNA"/>
</dbReference>
<protein>
    <submittedName>
        <fullName evidence="1">Uncharacterized protein</fullName>
    </submittedName>
</protein>
<evidence type="ECO:0000313" key="1">
    <source>
        <dbReference type="EMBL" id="CAK9162573.1"/>
    </source>
</evidence>
<dbReference type="Proteomes" id="UP001642360">
    <property type="component" value="Unassembled WGS sequence"/>
</dbReference>
<organism evidence="1 3">
    <name type="scientific">Ilex paraguariensis</name>
    <name type="common">yerba mate</name>
    <dbReference type="NCBI Taxonomy" id="185542"/>
    <lineage>
        <taxon>Eukaryota</taxon>
        <taxon>Viridiplantae</taxon>
        <taxon>Streptophyta</taxon>
        <taxon>Embryophyta</taxon>
        <taxon>Tracheophyta</taxon>
        <taxon>Spermatophyta</taxon>
        <taxon>Magnoliopsida</taxon>
        <taxon>eudicotyledons</taxon>
        <taxon>Gunneridae</taxon>
        <taxon>Pentapetalae</taxon>
        <taxon>asterids</taxon>
        <taxon>campanulids</taxon>
        <taxon>Aquifoliales</taxon>
        <taxon>Aquifoliaceae</taxon>
        <taxon>Ilex</taxon>
    </lineage>
</organism>
<proteinExistence type="predicted"/>
<dbReference type="EMBL" id="CAUOFW020003896">
    <property type="protein sequence ID" value="CAK9162573.1"/>
    <property type="molecule type" value="Genomic_DNA"/>
</dbReference>
<accession>A0ABC8SZE6</accession>
<gene>
    <name evidence="1" type="ORF">ILEXP_LOCUS31445</name>
    <name evidence="2" type="ORF">ILEXP_LOCUS34950</name>
</gene>
<keyword evidence="3" id="KW-1185">Reference proteome</keyword>
<reference evidence="1 3" key="1">
    <citation type="submission" date="2024-02" db="EMBL/GenBank/DDBJ databases">
        <authorList>
            <person name="Vignale AGUSTIN F."/>
            <person name="Sosa J E."/>
            <person name="Modenutti C."/>
        </authorList>
    </citation>
    <scope>NUCLEOTIDE SEQUENCE [LARGE SCALE GENOMIC DNA]</scope>
</reference>
<dbReference type="AlphaFoldDB" id="A0ABC8SZE6"/>
<comment type="caution">
    <text evidence="1">The sequence shown here is derived from an EMBL/GenBank/DDBJ whole genome shotgun (WGS) entry which is preliminary data.</text>
</comment>
<evidence type="ECO:0000313" key="3">
    <source>
        <dbReference type="Proteomes" id="UP001642360"/>
    </source>
</evidence>